<gene>
    <name evidence="2" type="ORF">AN477_17310</name>
</gene>
<dbReference type="GO" id="GO:0005886">
    <property type="term" value="C:plasma membrane"/>
    <property type="evidence" value="ECO:0007669"/>
    <property type="project" value="UniProtKB-SubCell"/>
</dbReference>
<organism evidence="2 3">
    <name type="scientific">Alicyclobacillus ferrooxydans</name>
    <dbReference type="NCBI Taxonomy" id="471514"/>
    <lineage>
        <taxon>Bacteria</taxon>
        <taxon>Bacillati</taxon>
        <taxon>Bacillota</taxon>
        <taxon>Bacilli</taxon>
        <taxon>Bacillales</taxon>
        <taxon>Alicyclobacillaceae</taxon>
        <taxon>Alicyclobacillus</taxon>
    </lineage>
</organism>
<keyword evidence="1" id="KW-0472">Membrane</keyword>
<dbReference type="Proteomes" id="UP000050482">
    <property type="component" value="Unassembled WGS sequence"/>
</dbReference>
<comment type="function">
    <text evidence="1">Could be involved in insertion of integral membrane proteins into the membrane.</text>
</comment>
<dbReference type="PANTHER" id="PTHR33383">
    <property type="entry name" value="MEMBRANE PROTEIN INSERTION EFFICIENCY FACTOR-RELATED"/>
    <property type="match status" value="1"/>
</dbReference>
<dbReference type="AlphaFoldDB" id="A0A0P9CZI5"/>
<dbReference type="STRING" id="471514.AN477_17310"/>
<sequence>MFSRVIVFCIRFYQRAISPLTGPRCRFIPSCSNYAVEAVQEHGALKGSLLAMIRIVKCGPWHPGGFDPVPKKK</sequence>
<evidence type="ECO:0000256" key="1">
    <source>
        <dbReference type="HAMAP-Rule" id="MF_00386"/>
    </source>
</evidence>
<comment type="similarity">
    <text evidence="1">Belongs to the UPF0161 family.</text>
</comment>
<dbReference type="HAMAP" id="MF_00386">
    <property type="entry name" value="UPF0161_YidD"/>
    <property type="match status" value="1"/>
</dbReference>
<dbReference type="OrthoDB" id="9801753at2"/>
<comment type="caution">
    <text evidence="2">The sequence shown here is derived from an EMBL/GenBank/DDBJ whole genome shotgun (WGS) entry which is preliminary data.</text>
</comment>
<keyword evidence="3" id="KW-1185">Reference proteome</keyword>
<name>A0A0P9CZI5_9BACL</name>
<accession>A0A0P9CZI5</accession>
<evidence type="ECO:0000313" key="3">
    <source>
        <dbReference type="Proteomes" id="UP000050482"/>
    </source>
</evidence>
<dbReference type="PATRIC" id="fig|471514.4.peg.3588"/>
<dbReference type="NCBIfam" id="TIGR00278">
    <property type="entry name" value="membrane protein insertion efficiency factor YidD"/>
    <property type="match status" value="1"/>
</dbReference>
<dbReference type="PANTHER" id="PTHR33383:SF1">
    <property type="entry name" value="MEMBRANE PROTEIN INSERTION EFFICIENCY FACTOR-RELATED"/>
    <property type="match status" value="1"/>
</dbReference>
<dbReference type="Pfam" id="PF01809">
    <property type="entry name" value="YidD"/>
    <property type="match status" value="1"/>
</dbReference>
<comment type="subcellular location">
    <subcellularLocation>
        <location evidence="1">Cell membrane</location>
        <topology evidence="1">Peripheral membrane protein</topology>
        <orientation evidence="1">Cytoplasmic side</orientation>
    </subcellularLocation>
</comment>
<evidence type="ECO:0000313" key="2">
    <source>
        <dbReference type="EMBL" id="KPV42507.1"/>
    </source>
</evidence>
<dbReference type="SMART" id="SM01234">
    <property type="entry name" value="Haemolytic"/>
    <property type="match status" value="1"/>
</dbReference>
<dbReference type="InterPro" id="IPR002696">
    <property type="entry name" value="Membr_insert_effic_factor_YidD"/>
</dbReference>
<dbReference type="EMBL" id="LJCO01000076">
    <property type="protein sequence ID" value="KPV42507.1"/>
    <property type="molecule type" value="Genomic_DNA"/>
</dbReference>
<proteinExistence type="inferred from homology"/>
<protein>
    <recommendedName>
        <fullName evidence="1">Putative membrane protein insertion efficiency factor</fullName>
    </recommendedName>
</protein>
<keyword evidence="1" id="KW-1003">Cell membrane</keyword>
<dbReference type="RefSeq" id="WP_054970430.1">
    <property type="nucleotide sequence ID" value="NZ_LJCO01000076.1"/>
</dbReference>
<reference evidence="2 3" key="1">
    <citation type="submission" date="2015-09" db="EMBL/GenBank/DDBJ databases">
        <title>Draft genome sequence of Alicyclobacillus ferrooxydans DSM 22381.</title>
        <authorList>
            <person name="Hemp J."/>
        </authorList>
    </citation>
    <scope>NUCLEOTIDE SEQUENCE [LARGE SCALE GENOMIC DNA]</scope>
    <source>
        <strain evidence="2 3">TC-34</strain>
    </source>
</reference>